<evidence type="ECO:0000313" key="1">
    <source>
        <dbReference type="EMBL" id="MFC4672144.1"/>
    </source>
</evidence>
<organism evidence="1 2">
    <name type="scientific">Dysgonomonas termitidis</name>
    <dbReference type="NCBI Taxonomy" id="1516126"/>
    <lineage>
        <taxon>Bacteria</taxon>
        <taxon>Pseudomonadati</taxon>
        <taxon>Bacteroidota</taxon>
        <taxon>Bacteroidia</taxon>
        <taxon>Bacteroidales</taxon>
        <taxon>Dysgonomonadaceae</taxon>
        <taxon>Dysgonomonas</taxon>
    </lineage>
</organism>
<dbReference type="RefSeq" id="WP_379993326.1">
    <property type="nucleotide sequence ID" value="NZ_JBHSGN010000002.1"/>
</dbReference>
<protein>
    <recommendedName>
        <fullName evidence="3">DNA-directed RNA polymerase</fullName>
    </recommendedName>
</protein>
<comment type="caution">
    <text evidence="1">The sequence shown here is derived from an EMBL/GenBank/DDBJ whole genome shotgun (WGS) entry which is preliminary data.</text>
</comment>
<reference evidence="2" key="1">
    <citation type="journal article" date="2019" name="Int. J. Syst. Evol. Microbiol.">
        <title>The Global Catalogue of Microorganisms (GCM) 10K type strain sequencing project: providing services to taxonomists for standard genome sequencing and annotation.</title>
        <authorList>
            <consortium name="The Broad Institute Genomics Platform"/>
            <consortium name="The Broad Institute Genome Sequencing Center for Infectious Disease"/>
            <person name="Wu L."/>
            <person name="Ma J."/>
        </authorList>
    </citation>
    <scope>NUCLEOTIDE SEQUENCE [LARGE SCALE GENOMIC DNA]</scope>
    <source>
        <strain evidence="2">CCUG 66188</strain>
    </source>
</reference>
<dbReference type="EMBL" id="JBHSGN010000002">
    <property type="protein sequence ID" value="MFC4672144.1"/>
    <property type="molecule type" value="Genomic_DNA"/>
</dbReference>
<accession>A0ABV9KQ15</accession>
<keyword evidence="2" id="KW-1185">Reference proteome</keyword>
<evidence type="ECO:0008006" key="3">
    <source>
        <dbReference type="Google" id="ProtNLM"/>
    </source>
</evidence>
<name>A0ABV9KQ15_9BACT</name>
<sequence length="545" mass="64181">MDRIRWIKRLLGIDKDYSRVSPVRKLKVSKILVTLKTSGHYAMLAGNFDLEAHLQQYPPLEYGFDETKYNLRFDPDKIIYILGLLGSIPARNKDLIREDGFVPINTIMLNQKVTDYRFYLDYLELTGVIECDPHYLPKVHSRGYKWAERYNNSKPKIHYYRKAFDKKGNLKMIDPIYAKKDKSTGKDENTLRNYPYLAYWYEQKKINIDYTKAEQYADLLLNKKIELGEDSWDLNKDTGKKKHPNDQYRAILYNLEALKIYDFKAQIDNNVHRLHSVLTNMQKDYRSFLTYDNQPLVAIDISNSQPYLACLLFNPEFWSENSKLPINLYTLPDNIKQPFLYRKSTGESLSIIMGNLLQGLHADIFDEYKSIVASGQMYETIAHWVKDEKNIEISRDRAKVAMFQILFSSNRHNPEDENYWLTKYYKEKFPAVMQVFRIIKMAIAGLNEEKPYARLACLLQAIESEIILHRCCKRIWAETDRQVPVFTIHDSIATTAGNEGYIFNIMMEELAKCIGVEPKMKIEYWNYQNEDLDNEIIERIIPNLN</sequence>
<proteinExistence type="predicted"/>
<gene>
    <name evidence="1" type="ORF">ACFO6W_00400</name>
</gene>
<dbReference type="Proteomes" id="UP001596023">
    <property type="component" value="Unassembled WGS sequence"/>
</dbReference>
<evidence type="ECO:0000313" key="2">
    <source>
        <dbReference type="Proteomes" id="UP001596023"/>
    </source>
</evidence>